<evidence type="ECO:0000313" key="5">
    <source>
        <dbReference type="EMBL" id="CAF9910238.1"/>
    </source>
</evidence>
<dbReference type="GO" id="GO:0005634">
    <property type="term" value="C:nucleus"/>
    <property type="evidence" value="ECO:0007669"/>
    <property type="project" value="TreeGrafter"/>
</dbReference>
<dbReference type="GO" id="GO:0008270">
    <property type="term" value="F:zinc ion binding"/>
    <property type="evidence" value="ECO:0007669"/>
    <property type="project" value="UniProtKB-KW"/>
</dbReference>
<evidence type="ECO:0000313" key="6">
    <source>
        <dbReference type="Proteomes" id="UP000664169"/>
    </source>
</evidence>
<dbReference type="InterPro" id="IPR046341">
    <property type="entry name" value="SET_dom_sf"/>
</dbReference>
<dbReference type="PROSITE" id="PS50280">
    <property type="entry name" value="SET"/>
    <property type="match status" value="1"/>
</dbReference>
<dbReference type="EMBL" id="CAJPDQ010000005">
    <property type="protein sequence ID" value="CAF9910238.1"/>
    <property type="molecule type" value="Genomic_DNA"/>
</dbReference>
<evidence type="ECO:0000259" key="4">
    <source>
        <dbReference type="PROSITE" id="PS50280"/>
    </source>
</evidence>
<dbReference type="AlphaFoldDB" id="A0A8H3I9P4"/>
<dbReference type="SUPFAM" id="SSF82199">
    <property type="entry name" value="SET domain"/>
    <property type="match status" value="1"/>
</dbReference>
<proteinExistence type="predicted"/>
<evidence type="ECO:0000256" key="2">
    <source>
        <dbReference type="ARBA" id="ARBA00022771"/>
    </source>
</evidence>
<evidence type="ECO:0000256" key="1">
    <source>
        <dbReference type="ARBA" id="ARBA00022723"/>
    </source>
</evidence>
<keyword evidence="1" id="KW-0479">Metal-binding</keyword>
<keyword evidence="6" id="KW-1185">Reference proteome</keyword>
<dbReference type="Proteomes" id="UP000664169">
    <property type="component" value="Unassembled WGS sequence"/>
</dbReference>
<evidence type="ECO:0000256" key="3">
    <source>
        <dbReference type="ARBA" id="ARBA00022833"/>
    </source>
</evidence>
<comment type="caution">
    <text evidence="5">The sequence shown here is derived from an EMBL/GenBank/DDBJ whole genome shotgun (WGS) entry which is preliminary data.</text>
</comment>
<dbReference type="InterPro" id="IPR001214">
    <property type="entry name" value="SET_dom"/>
</dbReference>
<protein>
    <recommendedName>
        <fullName evidence="4">SET domain-containing protein</fullName>
    </recommendedName>
</protein>
<dbReference type="Pfam" id="PF00856">
    <property type="entry name" value="SET"/>
    <property type="match status" value="1"/>
</dbReference>
<organism evidence="5 6">
    <name type="scientific">Gomphillus americanus</name>
    <dbReference type="NCBI Taxonomy" id="1940652"/>
    <lineage>
        <taxon>Eukaryota</taxon>
        <taxon>Fungi</taxon>
        <taxon>Dikarya</taxon>
        <taxon>Ascomycota</taxon>
        <taxon>Pezizomycotina</taxon>
        <taxon>Lecanoromycetes</taxon>
        <taxon>OSLEUM clade</taxon>
        <taxon>Ostropomycetidae</taxon>
        <taxon>Ostropales</taxon>
        <taxon>Graphidaceae</taxon>
        <taxon>Gomphilloideae</taxon>
        <taxon>Gomphillus</taxon>
    </lineage>
</organism>
<feature type="domain" description="SET" evidence="4">
    <location>
        <begin position="189"/>
        <end position="476"/>
    </location>
</feature>
<sequence>MDGARDAADAFRSLEQCTEDITNDPYNVLHYLTRASTYQKLGYPDLAAGDAYKALLLVDEISDESGEYHDLAQASFDESEWELAKLQTAVYGILIQSLTDCKCFRSALTFARQRKRTDQQPDAVEAISNILIQYREAAGILGDEELDANKLPDNTMVRREIYPWNKLEPDRNSDEYLSLLNVQLEGVAPKCEVRIVRLPVLTGGSGTTTQLGLFAKENIQPGENVLEESSILTANNNLHDTLCDACSAELPQLEEASQHFSCPDCDDIVFCSQECLDTAQELYHPAVCGKDIDSIARDSDSKEASDALYFLLLARAIAMAETQGIHPLELKETSSLWGDFAMVEPGAPAAKPSLPFSFIYNVLYPIHLLTQMDLDIYATTAKYDFWIFNTLYAKFRGVASGRANARTGKPEVCAVHPLWCLANHSCAPNVSWKWSGDIKLIARRSDQLCRWGPRKDDGEKWKGGIKAGEEILNHYCDIELDVKQRREWASGPLGGDCMCERCIWGAEHEQLDLGDLTIRGVSDKQSM</sequence>
<dbReference type="PROSITE" id="PS01360">
    <property type="entry name" value="ZF_MYND_1"/>
    <property type="match status" value="1"/>
</dbReference>
<accession>A0A8H3I9P4</accession>
<name>A0A8H3I9P4_9LECA</name>
<dbReference type="Gene3D" id="2.170.270.10">
    <property type="entry name" value="SET domain"/>
    <property type="match status" value="1"/>
</dbReference>
<dbReference type="OrthoDB" id="438641at2759"/>
<dbReference type="PANTHER" id="PTHR12197:SF273">
    <property type="entry name" value="MYND-TYPE ZINC FINGER PROTEIN SAMB"/>
    <property type="match status" value="1"/>
</dbReference>
<keyword evidence="2" id="KW-0863">Zinc-finger</keyword>
<keyword evidence="3" id="KW-0862">Zinc</keyword>
<dbReference type="InterPro" id="IPR050869">
    <property type="entry name" value="H3K4_H4K5_MeTrfase"/>
</dbReference>
<dbReference type="InterPro" id="IPR002893">
    <property type="entry name" value="Znf_MYND"/>
</dbReference>
<reference evidence="5" key="1">
    <citation type="submission" date="2021-03" db="EMBL/GenBank/DDBJ databases">
        <authorList>
            <person name="Tagirdzhanova G."/>
        </authorList>
    </citation>
    <scope>NUCLEOTIDE SEQUENCE</scope>
</reference>
<gene>
    <name evidence="5" type="ORF">GOMPHAMPRED_007012</name>
</gene>
<dbReference type="PANTHER" id="PTHR12197">
    <property type="entry name" value="HISTONE-LYSINE N-METHYLTRANSFERASE SMYD"/>
    <property type="match status" value="1"/>
</dbReference>